<evidence type="ECO:0000256" key="1">
    <source>
        <dbReference type="SAM" id="Coils"/>
    </source>
</evidence>
<proteinExistence type="predicted"/>
<feature type="coiled-coil region" evidence="1">
    <location>
        <begin position="258"/>
        <end position="306"/>
    </location>
</feature>
<dbReference type="PANTHER" id="PTHR38394">
    <property type="entry name" value="NEUROFILAMENT LIGHT PROTEIN"/>
    <property type="match status" value="1"/>
</dbReference>
<evidence type="ECO:0000256" key="2">
    <source>
        <dbReference type="SAM" id="MobiDB-lite"/>
    </source>
</evidence>
<sequence>MPTPDHPSAYAVDNQNLSLKHDAESDDIITQSDKSDFDASQSTTPTVLADGDDAELDTSNISIPDSQPSSKDDEFEHIKALISEKLQRSRQLAASVSGARKDAVRRRRKATDDLNLASAKHRDLELQLENACEAEDFEAAERISDSLATIDKERQALLATLRDAEAQCDTVDSKMHDVLDSHIVAEQECATLLSNFAKDAENEADSVLKQAQELSSKEMDEWFLSNEALEAKKIELDIESHFINEARGAVNDSIEHSIEDYRKEQEILHKKKDVLTDELQKLLALVKEKEKEIAENNSKIKAIEERIADVVSGFQDSQSSIDTKYDNLQGELSQMHLQSQALSTKRKEIDKFLAEGEGHGAKLKELARVSEDEAKACEEVVELRKSLMLSILKSMEDKVRLANTEEKLIEDVQMLHQEVSALRASQELSSTKSNIQQTVASFKQRIFFIDKRVPELESEKKVAAAARNFKEAARVATEAKSLTVEKDGVQVDLEGATSELEKLEEDMKSTVSRLQDTEQLISSKEKEVAMARFQRLLLIAGAATAERFTALELGDTEEANLLLAEAEAAKTEAKKLQPIFNFNEEQFPNLPKHFLSTELVFNLGRKQLAELAASVGLHHND</sequence>
<protein>
    <recommendedName>
        <fullName evidence="5">UVR domain-containing protein</fullName>
    </recommendedName>
</protein>
<gene>
    <name evidence="3" type="ORF">GH714_017533</name>
</gene>
<name>A0A6A6MC37_HEVBR</name>
<dbReference type="AlphaFoldDB" id="A0A6A6MC37"/>
<reference evidence="3 4" key="1">
    <citation type="journal article" date="2020" name="Mol. Plant">
        <title>The Chromosome-Based Rubber Tree Genome Provides New Insights into Spurge Genome Evolution and Rubber Biosynthesis.</title>
        <authorList>
            <person name="Liu J."/>
            <person name="Shi C."/>
            <person name="Shi C.C."/>
            <person name="Li W."/>
            <person name="Zhang Q.J."/>
            <person name="Zhang Y."/>
            <person name="Li K."/>
            <person name="Lu H.F."/>
            <person name="Shi C."/>
            <person name="Zhu S.T."/>
            <person name="Xiao Z.Y."/>
            <person name="Nan H."/>
            <person name="Yue Y."/>
            <person name="Zhu X.G."/>
            <person name="Wu Y."/>
            <person name="Hong X.N."/>
            <person name="Fan G.Y."/>
            <person name="Tong Y."/>
            <person name="Zhang D."/>
            <person name="Mao C.L."/>
            <person name="Liu Y.L."/>
            <person name="Hao S.J."/>
            <person name="Liu W.Q."/>
            <person name="Lv M.Q."/>
            <person name="Zhang H.B."/>
            <person name="Liu Y."/>
            <person name="Hu-Tang G.R."/>
            <person name="Wang J.P."/>
            <person name="Wang J.H."/>
            <person name="Sun Y.H."/>
            <person name="Ni S.B."/>
            <person name="Chen W.B."/>
            <person name="Zhang X.C."/>
            <person name="Jiao Y.N."/>
            <person name="Eichler E.E."/>
            <person name="Li G.H."/>
            <person name="Liu X."/>
            <person name="Gao L.Z."/>
        </authorList>
    </citation>
    <scope>NUCLEOTIDE SEQUENCE [LARGE SCALE GENOMIC DNA]</scope>
    <source>
        <strain evidence="4">cv. GT1</strain>
        <tissue evidence="3">Leaf</tissue>
    </source>
</reference>
<accession>A0A6A6MC37</accession>
<evidence type="ECO:0000313" key="4">
    <source>
        <dbReference type="Proteomes" id="UP000467840"/>
    </source>
</evidence>
<keyword evidence="4" id="KW-1185">Reference proteome</keyword>
<feature type="coiled-coil region" evidence="1">
    <location>
        <begin position="486"/>
        <end position="520"/>
    </location>
</feature>
<dbReference type="EMBL" id="JAAGAX010000006">
    <property type="protein sequence ID" value="KAF2310834.1"/>
    <property type="molecule type" value="Genomic_DNA"/>
</dbReference>
<keyword evidence="1" id="KW-0175">Coiled coil</keyword>
<feature type="region of interest" description="Disordered" evidence="2">
    <location>
        <begin position="1"/>
        <end position="73"/>
    </location>
</feature>
<comment type="caution">
    <text evidence="3">The sequence shown here is derived from an EMBL/GenBank/DDBJ whole genome shotgun (WGS) entry which is preliminary data.</text>
</comment>
<organism evidence="3 4">
    <name type="scientific">Hevea brasiliensis</name>
    <name type="common">Para rubber tree</name>
    <name type="synonym">Siphonia brasiliensis</name>
    <dbReference type="NCBI Taxonomy" id="3981"/>
    <lineage>
        <taxon>Eukaryota</taxon>
        <taxon>Viridiplantae</taxon>
        <taxon>Streptophyta</taxon>
        <taxon>Embryophyta</taxon>
        <taxon>Tracheophyta</taxon>
        <taxon>Spermatophyta</taxon>
        <taxon>Magnoliopsida</taxon>
        <taxon>eudicotyledons</taxon>
        <taxon>Gunneridae</taxon>
        <taxon>Pentapetalae</taxon>
        <taxon>rosids</taxon>
        <taxon>fabids</taxon>
        <taxon>Malpighiales</taxon>
        <taxon>Euphorbiaceae</taxon>
        <taxon>Crotonoideae</taxon>
        <taxon>Micrandreae</taxon>
        <taxon>Hevea</taxon>
    </lineage>
</organism>
<dbReference type="Proteomes" id="UP000467840">
    <property type="component" value="Chromosome 14"/>
</dbReference>
<evidence type="ECO:0000313" key="3">
    <source>
        <dbReference type="EMBL" id="KAF2310834.1"/>
    </source>
</evidence>
<feature type="compositionally biased region" description="Polar residues" evidence="2">
    <location>
        <begin position="57"/>
        <end position="69"/>
    </location>
</feature>
<dbReference type="PANTHER" id="PTHR38394:SF1">
    <property type="entry name" value="NEUROFILAMENT LIGHT PROTEIN"/>
    <property type="match status" value="1"/>
</dbReference>
<feature type="coiled-coil region" evidence="1">
    <location>
        <begin position="107"/>
        <end position="167"/>
    </location>
</feature>
<feature type="compositionally biased region" description="Polar residues" evidence="2">
    <location>
        <begin position="28"/>
        <end position="46"/>
    </location>
</feature>
<evidence type="ECO:0008006" key="5">
    <source>
        <dbReference type="Google" id="ProtNLM"/>
    </source>
</evidence>